<organism evidence="1 2">
    <name type="scientific">Flavobacterium nitrogenifigens</name>
    <dbReference type="NCBI Taxonomy" id="1617283"/>
    <lineage>
        <taxon>Bacteria</taxon>
        <taxon>Pseudomonadati</taxon>
        <taxon>Bacteroidota</taxon>
        <taxon>Flavobacteriia</taxon>
        <taxon>Flavobacteriales</taxon>
        <taxon>Flavobacteriaceae</taxon>
        <taxon>Flavobacterium</taxon>
    </lineage>
</organism>
<dbReference type="EMBL" id="JACHLD010000002">
    <property type="protein sequence ID" value="MBB4801702.1"/>
    <property type="molecule type" value="Genomic_DNA"/>
</dbReference>
<proteinExistence type="predicted"/>
<protein>
    <recommendedName>
        <fullName evidence="3">Trypsin-like peptidase domain-containing protein</fullName>
    </recommendedName>
</protein>
<keyword evidence="2" id="KW-1185">Reference proteome</keyword>
<gene>
    <name evidence="1" type="ORF">HNP37_001763</name>
</gene>
<sequence>MSNLIEKKFQLTEVLVKTTYQIAISKENSFESKPLAFGAGFFINYKNNLFFVTADHNIHIEDHEINARTGVDNFVGIFNNISNKENFSTVMTPIGGFYYMESFDISKKDLNFQLIDVAVSLVDNTKFEAPFLTDEGFRDENGNFLVAPHEQKFEFLDQHIVEPTLEDTYYVYGKIKPTFKGLFLHRENTFKNNLKYIDTYGRYMLLNTEEEITDSEDWAGLSGSPVLNQNLQCIGVLCSVNAGTKSVFVKPFSEITPLFDTIILENQFKKERKNESI</sequence>
<dbReference type="AlphaFoldDB" id="A0A7W7IX15"/>
<evidence type="ECO:0000313" key="1">
    <source>
        <dbReference type="EMBL" id="MBB4801702.1"/>
    </source>
</evidence>
<reference evidence="1 2" key="1">
    <citation type="submission" date="2020-08" db="EMBL/GenBank/DDBJ databases">
        <title>Functional genomics of gut bacteria from endangered species of beetles.</title>
        <authorList>
            <person name="Carlos-Shanley C."/>
        </authorList>
    </citation>
    <scope>NUCLEOTIDE SEQUENCE [LARGE SCALE GENOMIC DNA]</scope>
    <source>
        <strain evidence="1 2">S00142</strain>
    </source>
</reference>
<dbReference type="Proteomes" id="UP000561681">
    <property type="component" value="Unassembled WGS sequence"/>
</dbReference>
<dbReference type="SUPFAM" id="SSF50494">
    <property type="entry name" value="Trypsin-like serine proteases"/>
    <property type="match status" value="1"/>
</dbReference>
<accession>A0A7W7IX15</accession>
<comment type="caution">
    <text evidence="1">The sequence shown here is derived from an EMBL/GenBank/DDBJ whole genome shotgun (WGS) entry which is preliminary data.</text>
</comment>
<name>A0A7W7IX15_9FLAO</name>
<evidence type="ECO:0000313" key="2">
    <source>
        <dbReference type="Proteomes" id="UP000561681"/>
    </source>
</evidence>
<evidence type="ECO:0008006" key="3">
    <source>
        <dbReference type="Google" id="ProtNLM"/>
    </source>
</evidence>
<dbReference type="RefSeq" id="WP_184160403.1">
    <property type="nucleotide sequence ID" value="NZ_JACHLD010000002.1"/>
</dbReference>
<dbReference type="InterPro" id="IPR009003">
    <property type="entry name" value="Peptidase_S1_PA"/>
</dbReference>